<evidence type="ECO:0000313" key="1">
    <source>
        <dbReference type="EMBL" id="BCJ88383.1"/>
    </source>
</evidence>
<proteinExistence type="predicted"/>
<organism evidence="1 2">
    <name type="scientific">Effusibacillus dendaii</name>
    <dbReference type="NCBI Taxonomy" id="2743772"/>
    <lineage>
        <taxon>Bacteria</taxon>
        <taxon>Bacillati</taxon>
        <taxon>Bacillota</taxon>
        <taxon>Bacilli</taxon>
        <taxon>Bacillales</taxon>
        <taxon>Alicyclobacillaceae</taxon>
        <taxon>Effusibacillus</taxon>
    </lineage>
</organism>
<evidence type="ECO:0000313" key="2">
    <source>
        <dbReference type="Proteomes" id="UP000593802"/>
    </source>
</evidence>
<dbReference type="Proteomes" id="UP000593802">
    <property type="component" value="Chromosome"/>
</dbReference>
<gene>
    <name evidence="1" type="ORF">skT53_33680</name>
</gene>
<reference evidence="1 2" key="1">
    <citation type="submission" date="2020-08" db="EMBL/GenBank/DDBJ databases">
        <title>Complete Genome Sequence of Effusibacillus dendaii Strain skT53, Isolated from Farmland soil.</title>
        <authorList>
            <person name="Konishi T."/>
            <person name="Kawasaki H."/>
        </authorList>
    </citation>
    <scope>NUCLEOTIDE SEQUENCE [LARGE SCALE GENOMIC DNA]</scope>
    <source>
        <strain evidence="2">skT53</strain>
    </source>
</reference>
<dbReference type="AlphaFoldDB" id="A0A7I8DDU4"/>
<protein>
    <submittedName>
        <fullName evidence="1">Uncharacterized protein</fullName>
    </submittedName>
</protein>
<sequence>METTQTIEAGTEQTIDDHLRIALFHLETALDKSLTEVLANQDRKKEIGQKWEQFLGHFFNQIREKGKQHRVNLLSWISFPRFR</sequence>
<keyword evidence="2" id="KW-1185">Reference proteome</keyword>
<dbReference type="EMBL" id="AP023366">
    <property type="protein sequence ID" value="BCJ88383.1"/>
    <property type="molecule type" value="Genomic_DNA"/>
</dbReference>
<name>A0A7I8DDU4_9BACL</name>
<dbReference type="KEGG" id="eff:skT53_33680"/>
<dbReference type="RefSeq" id="WP_200759000.1">
    <property type="nucleotide sequence ID" value="NZ_AP023366.1"/>
</dbReference>
<accession>A0A7I8DDU4</accession>